<dbReference type="OrthoDB" id="9809635at2"/>
<dbReference type="AlphaFoldDB" id="A0A2S6ATE1"/>
<dbReference type="InterPro" id="IPR052907">
    <property type="entry name" value="Beta-lactamase/esterase"/>
</dbReference>
<evidence type="ECO:0000313" key="2">
    <source>
        <dbReference type="EMBL" id="PPJ38474.1"/>
    </source>
</evidence>
<dbReference type="Proteomes" id="UP000239874">
    <property type="component" value="Unassembled WGS sequence"/>
</dbReference>
<evidence type="ECO:0000259" key="1">
    <source>
        <dbReference type="Pfam" id="PF00144"/>
    </source>
</evidence>
<dbReference type="SUPFAM" id="SSF56601">
    <property type="entry name" value="beta-lactamase/transpeptidase-like"/>
    <property type="match status" value="1"/>
</dbReference>
<dbReference type="Gene3D" id="3.40.710.10">
    <property type="entry name" value="DD-peptidase/beta-lactamase superfamily"/>
    <property type="match status" value="1"/>
</dbReference>
<organism evidence="2 3">
    <name type="scientific">Nocardia nova</name>
    <dbReference type="NCBI Taxonomy" id="37330"/>
    <lineage>
        <taxon>Bacteria</taxon>
        <taxon>Bacillati</taxon>
        <taxon>Actinomycetota</taxon>
        <taxon>Actinomycetes</taxon>
        <taxon>Mycobacteriales</taxon>
        <taxon>Nocardiaceae</taxon>
        <taxon>Nocardia</taxon>
    </lineage>
</organism>
<accession>A0A2S6ATE1</accession>
<dbReference type="PANTHER" id="PTHR43319">
    <property type="entry name" value="BETA-LACTAMASE-RELATED"/>
    <property type="match status" value="1"/>
</dbReference>
<proteinExistence type="predicted"/>
<dbReference type="EMBL" id="PSZC01000005">
    <property type="protein sequence ID" value="PPJ38474.1"/>
    <property type="molecule type" value="Genomic_DNA"/>
</dbReference>
<protein>
    <submittedName>
        <fullName evidence="2">Esterase</fullName>
    </submittedName>
</protein>
<dbReference type="InterPro" id="IPR001466">
    <property type="entry name" value="Beta-lactam-related"/>
</dbReference>
<evidence type="ECO:0000313" key="3">
    <source>
        <dbReference type="Proteomes" id="UP000239874"/>
    </source>
</evidence>
<sequence length="480" mass="50337">MPQRWHTAAGTKVLRQITTPGVEAVVKVTETIGAASGPPRTGLGGVTVRTTSLPAQRYARTVGYVSNDALPAGSAALPAGVRGSAAVEFEPLVRNFARIVGGRAGAGGGLTVLRHGEPVVDVWTGYSDLTTPWTRDTGSVAFSATKGIASTVIHRLADRGLIDYAAPVAEYWPEFGAAGKSRITVAQLLTHRAGLSSLPSVAGGLDEVLDHELMEHRLAAAAPDRLLGVPAYHALTYGWLLAGLARAVTGMSMRELFRTEVSEPLGIDGLHLGRPAPGSNTTVAALAGSRLAVAGTALGALVLGQAGRFPGPPGAAIRALFLPGLHALFDGDEPSILATEMPAGNGVFTAGALASVYGVLADDGMIGGRRYLSAQTMRHIRRVQTRRLDHALFYFPMMWHLGYHTFPIPGASSGFGHIGLAGSFGWAEPRLGLSVGFVHNRFTPHSFVWDQLAAAWVLPLVVRGARAMQDGRRSSQRPAA</sequence>
<dbReference type="PANTHER" id="PTHR43319:SF3">
    <property type="entry name" value="BETA-LACTAMASE-RELATED DOMAIN-CONTAINING PROTEIN"/>
    <property type="match status" value="1"/>
</dbReference>
<feature type="domain" description="Beta-lactamase-related" evidence="1">
    <location>
        <begin position="95"/>
        <end position="446"/>
    </location>
</feature>
<name>A0A2S6ATE1_9NOCA</name>
<reference evidence="2 3" key="1">
    <citation type="submission" date="2018-02" db="EMBL/GenBank/DDBJ databases">
        <title>8 Nocardia nova and 1 Nocardia cyriacigeorgica strain used for evolution to TMP-SMX.</title>
        <authorList>
            <person name="Mehta H."/>
            <person name="Weng J."/>
            <person name="Shamoo Y."/>
        </authorList>
    </citation>
    <scope>NUCLEOTIDE SEQUENCE [LARGE SCALE GENOMIC DNA]</scope>
    <source>
        <strain evidence="2 3">MDA3139</strain>
    </source>
</reference>
<dbReference type="Pfam" id="PF00144">
    <property type="entry name" value="Beta-lactamase"/>
    <property type="match status" value="1"/>
</dbReference>
<comment type="caution">
    <text evidence="2">The sequence shown here is derived from an EMBL/GenBank/DDBJ whole genome shotgun (WGS) entry which is preliminary data.</text>
</comment>
<dbReference type="InterPro" id="IPR012338">
    <property type="entry name" value="Beta-lactam/transpept-like"/>
</dbReference>
<gene>
    <name evidence="2" type="ORF">C5E45_09440</name>
</gene>